<reference evidence="2 3" key="1">
    <citation type="journal article" date="2017" name="Mol. Biol. Evol.">
        <title>The 4-celled Tetrabaena socialis nuclear genome reveals the essential components for genetic control of cell number at the origin of multicellularity in the volvocine lineage.</title>
        <authorList>
            <person name="Featherston J."/>
            <person name="Arakaki Y."/>
            <person name="Hanschen E.R."/>
            <person name="Ferris P.J."/>
            <person name="Michod R.E."/>
            <person name="Olson B.J.S.C."/>
            <person name="Nozaki H."/>
            <person name="Durand P.M."/>
        </authorList>
    </citation>
    <scope>NUCLEOTIDE SEQUENCE [LARGE SCALE GENOMIC DNA]</scope>
    <source>
        <strain evidence="2 3">NIES-571</strain>
    </source>
</reference>
<dbReference type="OrthoDB" id="289416at2759"/>
<sequence length="212" mass="22046">MATGRCARTVGRLKVHEECGSVLVRLMDVSREGQMEAPASSAPLEALRRPGYCGAAPQLGAKHQAVMGKEPPSLTAIAATLPSAAMALRYTATSVGASPAGRTRPEASQPAPYSATACDGEGRRNGASICQGQSYWSLRQGSKQQNGTQPAVASRGAEAGVTPWRSCLCTRRQNASSSRRSASTATDRNNGACRTSSGAALSAKPDERRLAK</sequence>
<comment type="caution">
    <text evidence="2">The sequence shown here is derived from an EMBL/GenBank/DDBJ whole genome shotgun (WGS) entry which is preliminary data.</text>
</comment>
<evidence type="ECO:0000256" key="1">
    <source>
        <dbReference type="SAM" id="MobiDB-lite"/>
    </source>
</evidence>
<evidence type="ECO:0000313" key="2">
    <source>
        <dbReference type="EMBL" id="PNH04242.1"/>
    </source>
</evidence>
<dbReference type="EMBL" id="PGGS01000408">
    <property type="protein sequence ID" value="PNH04242.1"/>
    <property type="molecule type" value="Genomic_DNA"/>
</dbReference>
<feature type="region of interest" description="Disordered" evidence="1">
    <location>
        <begin position="171"/>
        <end position="212"/>
    </location>
</feature>
<dbReference type="AlphaFoldDB" id="A0A2J7ZVF0"/>
<feature type="region of interest" description="Disordered" evidence="1">
    <location>
        <begin position="95"/>
        <end position="122"/>
    </location>
</feature>
<evidence type="ECO:0000313" key="3">
    <source>
        <dbReference type="Proteomes" id="UP000236333"/>
    </source>
</evidence>
<dbReference type="Proteomes" id="UP000236333">
    <property type="component" value="Unassembled WGS sequence"/>
</dbReference>
<protein>
    <submittedName>
        <fullName evidence="2">Uncharacterized protein</fullName>
    </submittedName>
</protein>
<gene>
    <name evidence="2" type="ORF">TSOC_009626</name>
</gene>
<organism evidence="2 3">
    <name type="scientific">Tetrabaena socialis</name>
    <dbReference type="NCBI Taxonomy" id="47790"/>
    <lineage>
        <taxon>Eukaryota</taxon>
        <taxon>Viridiplantae</taxon>
        <taxon>Chlorophyta</taxon>
        <taxon>core chlorophytes</taxon>
        <taxon>Chlorophyceae</taxon>
        <taxon>CS clade</taxon>
        <taxon>Chlamydomonadales</taxon>
        <taxon>Tetrabaenaceae</taxon>
        <taxon>Tetrabaena</taxon>
    </lineage>
</organism>
<keyword evidence="3" id="KW-1185">Reference proteome</keyword>
<accession>A0A2J7ZVF0</accession>
<feature type="compositionally biased region" description="Low complexity" evidence="1">
    <location>
        <begin position="171"/>
        <end position="188"/>
    </location>
</feature>
<name>A0A2J7ZVF0_9CHLO</name>
<proteinExistence type="predicted"/>